<sequence length="141" mass="16267">MQVRPKIPCIFCKGDHHPHLCTDVKYNTMENRKRFLDQNKTCRRCLKEHFPNVLCQSAPKHCRWFNCLSTAHHAVVCPNVSYPIRDGAISQWYKQLGDTQAILKREAEGSESNNISSYSNTPAQNHTDNQDRDPDTKPNTK</sequence>
<accession>A0AAN9TXS3</accession>
<dbReference type="EMBL" id="JBBCAQ010000003">
    <property type="protein sequence ID" value="KAK7604975.1"/>
    <property type="molecule type" value="Genomic_DNA"/>
</dbReference>
<feature type="compositionally biased region" description="Polar residues" evidence="1">
    <location>
        <begin position="110"/>
        <end position="127"/>
    </location>
</feature>
<reference evidence="2 3" key="1">
    <citation type="submission" date="2024-03" db="EMBL/GenBank/DDBJ databases">
        <title>Adaptation during the transition from Ophiocordyceps entomopathogen to insect associate is accompanied by gene loss and intensified selection.</title>
        <authorList>
            <person name="Ward C.M."/>
            <person name="Onetto C.A."/>
            <person name="Borneman A.R."/>
        </authorList>
    </citation>
    <scope>NUCLEOTIDE SEQUENCE [LARGE SCALE GENOMIC DNA]</scope>
    <source>
        <strain evidence="2">AWRI1</strain>
        <tissue evidence="2">Single Adult Female</tissue>
    </source>
</reference>
<feature type="compositionally biased region" description="Basic and acidic residues" evidence="1">
    <location>
        <begin position="128"/>
        <end position="141"/>
    </location>
</feature>
<proteinExistence type="predicted"/>
<organism evidence="2 3">
    <name type="scientific">Parthenolecanium corni</name>
    <dbReference type="NCBI Taxonomy" id="536013"/>
    <lineage>
        <taxon>Eukaryota</taxon>
        <taxon>Metazoa</taxon>
        <taxon>Ecdysozoa</taxon>
        <taxon>Arthropoda</taxon>
        <taxon>Hexapoda</taxon>
        <taxon>Insecta</taxon>
        <taxon>Pterygota</taxon>
        <taxon>Neoptera</taxon>
        <taxon>Paraneoptera</taxon>
        <taxon>Hemiptera</taxon>
        <taxon>Sternorrhyncha</taxon>
        <taxon>Coccoidea</taxon>
        <taxon>Coccidae</taxon>
        <taxon>Parthenolecanium</taxon>
    </lineage>
</organism>
<feature type="region of interest" description="Disordered" evidence="1">
    <location>
        <begin position="104"/>
        <end position="141"/>
    </location>
</feature>
<evidence type="ECO:0000256" key="1">
    <source>
        <dbReference type="SAM" id="MobiDB-lite"/>
    </source>
</evidence>
<protein>
    <submittedName>
        <fullName evidence="2">Uncharacterized protein</fullName>
    </submittedName>
</protein>
<evidence type="ECO:0000313" key="2">
    <source>
        <dbReference type="EMBL" id="KAK7604975.1"/>
    </source>
</evidence>
<keyword evidence="3" id="KW-1185">Reference proteome</keyword>
<dbReference type="AlphaFoldDB" id="A0AAN9TXS3"/>
<gene>
    <name evidence="2" type="ORF">V9T40_006161</name>
</gene>
<dbReference type="Proteomes" id="UP001367676">
    <property type="component" value="Unassembled WGS sequence"/>
</dbReference>
<evidence type="ECO:0000313" key="3">
    <source>
        <dbReference type="Proteomes" id="UP001367676"/>
    </source>
</evidence>
<name>A0AAN9TXS3_9HEMI</name>
<comment type="caution">
    <text evidence="2">The sequence shown here is derived from an EMBL/GenBank/DDBJ whole genome shotgun (WGS) entry which is preliminary data.</text>
</comment>